<dbReference type="PANTHER" id="PTHR14085:SF3">
    <property type="entry name" value="WD REPEAT-CONTAINING PROTEIN 46"/>
    <property type="match status" value="1"/>
</dbReference>
<proteinExistence type="predicted"/>
<evidence type="ECO:0000313" key="7">
    <source>
        <dbReference type="EMBL" id="KAJ8905219.1"/>
    </source>
</evidence>
<feature type="compositionally biased region" description="Polar residues" evidence="5">
    <location>
        <begin position="11"/>
        <end position="21"/>
    </location>
</feature>
<accession>A0AAV8URT2</accession>
<keyword evidence="4" id="KW-0539">Nucleus</keyword>
<protein>
    <recommendedName>
        <fullName evidence="6">BING4 C-terminal domain-containing protein</fullName>
    </recommendedName>
</protein>
<comment type="subcellular location">
    <subcellularLocation>
        <location evidence="1">Nucleus</location>
        <location evidence="1">Nucleolus</location>
    </subcellularLocation>
</comment>
<dbReference type="Pfam" id="PF08149">
    <property type="entry name" value="BING4CT"/>
    <property type="match status" value="1"/>
</dbReference>
<sequence>MIVPGAGVANFDSSLPNPFETSKQRRQREVRSLMEKLQPETISLDPTSIGGIDKDPAERLKDIQLRKKEAERAQRAKSLQKKKTRGRNKIAKRLRRKQHNVVDEKSESIRKALQERKEQAKPKREEEKFVDPVLKRFEKKTD</sequence>
<dbReference type="GO" id="GO:0000462">
    <property type="term" value="P:maturation of SSU-rRNA from tricistronic rRNA transcript (SSU-rRNA, 5.8S rRNA, LSU-rRNA)"/>
    <property type="evidence" value="ECO:0007669"/>
    <property type="project" value="TreeGrafter"/>
</dbReference>
<dbReference type="GO" id="GO:0030686">
    <property type="term" value="C:90S preribosome"/>
    <property type="evidence" value="ECO:0007669"/>
    <property type="project" value="TreeGrafter"/>
</dbReference>
<dbReference type="GO" id="GO:0032040">
    <property type="term" value="C:small-subunit processome"/>
    <property type="evidence" value="ECO:0007669"/>
    <property type="project" value="TreeGrafter"/>
</dbReference>
<dbReference type="InterPro" id="IPR040315">
    <property type="entry name" value="WDR46/Utp7"/>
</dbReference>
<evidence type="ECO:0000256" key="2">
    <source>
        <dbReference type="ARBA" id="ARBA00022574"/>
    </source>
</evidence>
<dbReference type="InterPro" id="IPR012952">
    <property type="entry name" value="BING4_C_dom"/>
</dbReference>
<gene>
    <name evidence="7" type="ORF">NDN08_001728</name>
</gene>
<feature type="domain" description="BING4 C-terminal" evidence="6">
    <location>
        <begin position="1"/>
        <end position="46"/>
    </location>
</feature>
<feature type="compositionally biased region" description="Basic residues" evidence="5">
    <location>
        <begin position="78"/>
        <end position="99"/>
    </location>
</feature>
<dbReference type="AlphaFoldDB" id="A0AAV8URT2"/>
<reference evidence="7 8" key="1">
    <citation type="journal article" date="2023" name="Nat. Commun.">
        <title>Origin of minicircular mitochondrial genomes in red algae.</title>
        <authorList>
            <person name="Lee Y."/>
            <person name="Cho C.H."/>
            <person name="Lee Y.M."/>
            <person name="Park S.I."/>
            <person name="Yang J.H."/>
            <person name="West J.A."/>
            <person name="Bhattacharya D."/>
            <person name="Yoon H.S."/>
        </authorList>
    </citation>
    <scope>NUCLEOTIDE SEQUENCE [LARGE SCALE GENOMIC DNA]</scope>
    <source>
        <strain evidence="7 8">CCMP1338</strain>
        <tissue evidence="7">Whole cell</tissue>
    </source>
</reference>
<evidence type="ECO:0000256" key="1">
    <source>
        <dbReference type="ARBA" id="ARBA00004604"/>
    </source>
</evidence>
<dbReference type="SMART" id="SM01033">
    <property type="entry name" value="BING4CT"/>
    <property type="match status" value="1"/>
</dbReference>
<evidence type="ECO:0000256" key="5">
    <source>
        <dbReference type="SAM" id="MobiDB-lite"/>
    </source>
</evidence>
<dbReference type="EMBL" id="JAMWBK010000005">
    <property type="protein sequence ID" value="KAJ8905219.1"/>
    <property type="molecule type" value="Genomic_DNA"/>
</dbReference>
<evidence type="ECO:0000256" key="4">
    <source>
        <dbReference type="ARBA" id="ARBA00023242"/>
    </source>
</evidence>
<evidence type="ECO:0000256" key="3">
    <source>
        <dbReference type="ARBA" id="ARBA00022737"/>
    </source>
</evidence>
<dbReference type="PANTHER" id="PTHR14085">
    <property type="entry name" value="WD-REPEAT PROTEIN BING4"/>
    <property type="match status" value="1"/>
</dbReference>
<organism evidence="7 8">
    <name type="scientific">Rhodosorus marinus</name>
    <dbReference type="NCBI Taxonomy" id="101924"/>
    <lineage>
        <taxon>Eukaryota</taxon>
        <taxon>Rhodophyta</taxon>
        <taxon>Stylonematophyceae</taxon>
        <taxon>Stylonematales</taxon>
        <taxon>Stylonemataceae</taxon>
        <taxon>Rhodosorus</taxon>
    </lineage>
</organism>
<dbReference type="Proteomes" id="UP001157974">
    <property type="component" value="Unassembled WGS sequence"/>
</dbReference>
<evidence type="ECO:0000259" key="6">
    <source>
        <dbReference type="SMART" id="SM01033"/>
    </source>
</evidence>
<feature type="region of interest" description="Disordered" evidence="5">
    <location>
        <begin position="1"/>
        <end position="142"/>
    </location>
</feature>
<feature type="compositionally biased region" description="Basic and acidic residues" evidence="5">
    <location>
        <begin position="52"/>
        <end position="74"/>
    </location>
</feature>
<evidence type="ECO:0000313" key="8">
    <source>
        <dbReference type="Proteomes" id="UP001157974"/>
    </source>
</evidence>
<name>A0AAV8URT2_9RHOD</name>
<feature type="compositionally biased region" description="Basic and acidic residues" evidence="5">
    <location>
        <begin position="100"/>
        <end position="142"/>
    </location>
</feature>
<keyword evidence="3" id="KW-0677">Repeat</keyword>
<feature type="compositionally biased region" description="Basic and acidic residues" evidence="5">
    <location>
        <begin position="27"/>
        <end position="38"/>
    </location>
</feature>
<comment type="caution">
    <text evidence="7">The sequence shown here is derived from an EMBL/GenBank/DDBJ whole genome shotgun (WGS) entry which is preliminary data.</text>
</comment>
<keyword evidence="2" id="KW-0853">WD repeat</keyword>
<keyword evidence="8" id="KW-1185">Reference proteome</keyword>